<dbReference type="AlphaFoldDB" id="A0AA96WRU9"/>
<gene>
    <name evidence="1" type="ORF">Q2T42_22800</name>
</gene>
<dbReference type="RefSeq" id="WP_316426641.1">
    <property type="nucleotide sequence ID" value="NZ_CP130144.1"/>
</dbReference>
<dbReference type="InterPro" id="IPR018971">
    <property type="entry name" value="DUF1997"/>
</dbReference>
<dbReference type="Pfam" id="PF09366">
    <property type="entry name" value="DUF1997"/>
    <property type="match status" value="1"/>
</dbReference>
<organism evidence="1">
    <name type="scientific">Leptolyngbya boryana CZ1</name>
    <dbReference type="NCBI Taxonomy" id="3060204"/>
    <lineage>
        <taxon>Bacteria</taxon>
        <taxon>Bacillati</taxon>
        <taxon>Cyanobacteriota</taxon>
        <taxon>Cyanophyceae</taxon>
        <taxon>Leptolyngbyales</taxon>
        <taxon>Leptolyngbyaceae</taxon>
        <taxon>Leptolyngbya group</taxon>
        <taxon>Leptolyngbya</taxon>
    </lineage>
</organism>
<sequence>MDTRFSASLGVEMVVPEQPIHITNYLRQPQRVVNALAASSQIERLDSDLYRLKMRSLNFMTLSIQPIVDMRVWANEEAAINIQSAACELRGIEYVNDKFLFDLKGQLSPCQQHGETYLKGLANLAVAVELPPPLTFMPRPLIETTGNGLLLSVLTTVKQRLMQQLLTDYRNWVAVQVGTNSVQDSVVLKPLN</sequence>
<name>A0AA96WRU9_LEPBY</name>
<accession>A0AA96WRU9</accession>
<reference evidence="1" key="1">
    <citation type="journal article" date="2023" name="Plants (Basel)">
        <title>Genomic Analysis of Leptolyngbya boryana CZ1 Reveals Efficient Carbon Fixation Modules.</title>
        <authorList>
            <person name="Bai X."/>
            <person name="Wang H."/>
            <person name="Cheng W."/>
            <person name="Wang J."/>
            <person name="Ma M."/>
            <person name="Hu H."/>
            <person name="Song Z."/>
            <person name="Ma H."/>
            <person name="Fan Y."/>
            <person name="Du C."/>
            <person name="Xu J."/>
        </authorList>
    </citation>
    <scope>NUCLEOTIDE SEQUENCE</scope>
    <source>
        <strain evidence="1">CZ1</strain>
    </source>
</reference>
<dbReference type="EMBL" id="CP130144">
    <property type="protein sequence ID" value="WNZ44631.1"/>
    <property type="molecule type" value="Genomic_DNA"/>
</dbReference>
<protein>
    <submittedName>
        <fullName evidence="1">DUF1997 domain-containing protein</fullName>
    </submittedName>
</protein>
<dbReference type="PANTHER" id="PTHR34133">
    <property type="entry name" value="OS07G0633000 PROTEIN"/>
    <property type="match status" value="1"/>
</dbReference>
<dbReference type="PANTHER" id="PTHR34133:SF8">
    <property type="entry name" value="OS07G0633000 PROTEIN"/>
    <property type="match status" value="1"/>
</dbReference>
<evidence type="ECO:0000313" key="1">
    <source>
        <dbReference type="EMBL" id="WNZ44631.1"/>
    </source>
</evidence>
<proteinExistence type="predicted"/>
<reference evidence="1" key="2">
    <citation type="submission" date="2023-07" db="EMBL/GenBank/DDBJ databases">
        <authorList>
            <person name="Bai X.-H."/>
            <person name="Wang H.-H."/>
            <person name="Wang J."/>
            <person name="Ma M.-Y."/>
            <person name="Hu H.-H."/>
            <person name="Song Z.-L."/>
            <person name="Ma H.-G."/>
            <person name="Fan Y."/>
            <person name="Du C.-Y."/>
            <person name="Xu J.-C."/>
        </authorList>
    </citation>
    <scope>NUCLEOTIDE SEQUENCE</scope>
    <source>
        <strain evidence="1">CZ1</strain>
    </source>
</reference>